<dbReference type="EMBL" id="JACIJI010000010">
    <property type="protein sequence ID" value="MBB5720238.1"/>
    <property type="molecule type" value="Genomic_DNA"/>
</dbReference>
<protein>
    <recommendedName>
        <fullName evidence="1">DUF6378 domain-containing protein</fullName>
    </recommendedName>
</protein>
<dbReference type="AlphaFoldDB" id="A0A840Z2K7"/>
<proteinExistence type="predicted"/>
<feature type="domain" description="DUF6378" evidence="1">
    <location>
        <begin position="15"/>
        <end position="88"/>
    </location>
</feature>
<organism evidence="2 3">
    <name type="scientific">Stakelama sediminis</name>
    <dbReference type="NCBI Taxonomy" id="463200"/>
    <lineage>
        <taxon>Bacteria</taxon>
        <taxon>Pseudomonadati</taxon>
        <taxon>Pseudomonadota</taxon>
        <taxon>Alphaproteobacteria</taxon>
        <taxon>Sphingomonadales</taxon>
        <taxon>Sphingomonadaceae</taxon>
        <taxon>Stakelama</taxon>
    </lineage>
</organism>
<accession>A0A840Z2K7</accession>
<evidence type="ECO:0000259" key="1">
    <source>
        <dbReference type="Pfam" id="PF19905"/>
    </source>
</evidence>
<keyword evidence="3" id="KW-1185">Reference proteome</keyword>
<reference evidence="2 3" key="1">
    <citation type="submission" date="2020-08" db="EMBL/GenBank/DDBJ databases">
        <title>Genomic Encyclopedia of Type Strains, Phase IV (KMG-IV): sequencing the most valuable type-strain genomes for metagenomic binning, comparative biology and taxonomic classification.</title>
        <authorList>
            <person name="Goeker M."/>
        </authorList>
    </citation>
    <scope>NUCLEOTIDE SEQUENCE [LARGE SCALE GENOMIC DNA]</scope>
    <source>
        <strain evidence="2 3">DSM 27203</strain>
    </source>
</reference>
<evidence type="ECO:0000313" key="2">
    <source>
        <dbReference type="EMBL" id="MBB5720238.1"/>
    </source>
</evidence>
<gene>
    <name evidence="2" type="ORF">FHR23_003201</name>
</gene>
<dbReference type="Pfam" id="PF19905">
    <property type="entry name" value="DUF6378"/>
    <property type="match status" value="1"/>
</dbReference>
<comment type="caution">
    <text evidence="2">The sequence shown here is derived from an EMBL/GenBank/DDBJ whole genome shotgun (WGS) entry which is preliminary data.</text>
</comment>
<sequence>MDDTAPPQTLLEQFDAAYANVTTDRRDVYGDPEDTYRRISTMRGIVDECPDPQIREILGMIMTKVARLVQSPDHLDSWVDIAGYSRCGVMLLSERQTHD</sequence>
<name>A0A840Z2K7_9SPHN</name>
<dbReference type="InterPro" id="IPR045958">
    <property type="entry name" value="DUF6378"/>
</dbReference>
<dbReference type="RefSeq" id="WP_184005898.1">
    <property type="nucleotide sequence ID" value="NZ_BAABIF010000010.1"/>
</dbReference>
<dbReference type="Proteomes" id="UP000554342">
    <property type="component" value="Unassembled WGS sequence"/>
</dbReference>
<evidence type="ECO:0000313" key="3">
    <source>
        <dbReference type="Proteomes" id="UP000554342"/>
    </source>
</evidence>